<organism evidence="1 2">
    <name type="scientific">Trichinella nelsoni</name>
    <dbReference type="NCBI Taxonomy" id="6336"/>
    <lineage>
        <taxon>Eukaryota</taxon>
        <taxon>Metazoa</taxon>
        <taxon>Ecdysozoa</taxon>
        <taxon>Nematoda</taxon>
        <taxon>Enoplea</taxon>
        <taxon>Dorylaimia</taxon>
        <taxon>Trichinellida</taxon>
        <taxon>Trichinellidae</taxon>
        <taxon>Trichinella</taxon>
    </lineage>
</organism>
<keyword evidence="2" id="KW-1185">Reference proteome</keyword>
<gene>
    <name evidence="1" type="ORF">T07_3672</name>
</gene>
<evidence type="ECO:0000313" key="2">
    <source>
        <dbReference type="Proteomes" id="UP000054630"/>
    </source>
</evidence>
<accession>A0A0V0R9Z3</accession>
<dbReference type="AlphaFoldDB" id="A0A0V0R9Z3"/>
<dbReference type="EMBL" id="JYDL01002552">
    <property type="protein sequence ID" value="KRX11318.1"/>
    <property type="molecule type" value="Genomic_DNA"/>
</dbReference>
<proteinExistence type="predicted"/>
<reference evidence="1 2" key="1">
    <citation type="submission" date="2015-01" db="EMBL/GenBank/DDBJ databases">
        <title>Evolution of Trichinella species and genotypes.</title>
        <authorList>
            <person name="Korhonen P.K."/>
            <person name="Edoardo P."/>
            <person name="Giuseppe L.R."/>
            <person name="Gasser R.B."/>
        </authorList>
    </citation>
    <scope>NUCLEOTIDE SEQUENCE [LARGE SCALE GENOMIC DNA]</scope>
    <source>
        <strain evidence="1">ISS37</strain>
    </source>
</reference>
<name>A0A0V0R9Z3_9BILA</name>
<sequence>MSLLVIVFIHRFVSSFDALLAGLVAQCVMLSEWMIGDRFEVIRSGNSVRRGV</sequence>
<evidence type="ECO:0000313" key="1">
    <source>
        <dbReference type="EMBL" id="KRX11318.1"/>
    </source>
</evidence>
<comment type="caution">
    <text evidence="1">The sequence shown here is derived from an EMBL/GenBank/DDBJ whole genome shotgun (WGS) entry which is preliminary data.</text>
</comment>
<protein>
    <submittedName>
        <fullName evidence="1">Uncharacterized protein</fullName>
    </submittedName>
</protein>
<dbReference type="Proteomes" id="UP000054630">
    <property type="component" value="Unassembled WGS sequence"/>
</dbReference>